<reference evidence="2 3" key="1">
    <citation type="submission" date="2018-04" db="EMBL/GenBank/DDBJ databases">
        <title>Methylobacterium sp. PR1016A genome.</title>
        <authorList>
            <person name="Park W."/>
        </authorList>
    </citation>
    <scope>NUCLEOTIDE SEQUENCE [LARGE SCALE GENOMIC DNA]</scope>
    <source>
        <strain evidence="2 3">PR1016A</strain>
    </source>
</reference>
<keyword evidence="3" id="KW-1185">Reference proteome</keyword>
<evidence type="ECO:0000256" key="1">
    <source>
        <dbReference type="SAM" id="Phobius"/>
    </source>
</evidence>
<keyword evidence="1" id="KW-1133">Transmembrane helix</keyword>
<protein>
    <submittedName>
        <fullName evidence="2">DUF2474 domain-containing protein</fullName>
    </submittedName>
</protein>
<feature type="transmembrane region" description="Helical" evidence="1">
    <location>
        <begin position="12"/>
        <end position="37"/>
    </location>
</feature>
<dbReference type="RefSeq" id="WP_099952338.1">
    <property type="nucleotide sequence ID" value="NZ_CP028843.1"/>
</dbReference>
<name>A0A2R4WFW7_9HYPH</name>
<dbReference type="AlphaFoldDB" id="A0A2R4WFW7"/>
<proteinExistence type="predicted"/>
<sequence length="41" mass="4540">MRAAPVPLWQRLAWFAALYGGSLLALATVALVLRLWLRTSS</sequence>
<keyword evidence="1" id="KW-0472">Membrane</keyword>
<evidence type="ECO:0000313" key="3">
    <source>
        <dbReference type="Proteomes" id="UP000244755"/>
    </source>
</evidence>
<dbReference type="Pfam" id="PF10617">
    <property type="entry name" value="DUF2474"/>
    <property type="match status" value="1"/>
</dbReference>
<organism evidence="2 3">
    <name type="scientific">Methylobacterium currus</name>
    <dbReference type="NCBI Taxonomy" id="2051553"/>
    <lineage>
        <taxon>Bacteria</taxon>
        <taxon>Pseudomonadati</taxon>
        <taxon>Pseudomonadota</taxon>
        <taxon>Alphaproteobacteria</taxon>
        <taxon>Hyphomicrobiales</taxon>
        <taxon>Methylobacteriaceae</taxon>
        <taxon>Methylobacterium</taxon>
    </lineage>
</organism>
<keyword evidence="1" id="KW-0812">Transmembrane</keyword>
<accession>A0A2R4WFW7</accession>
<gene>
    <name evidence="2" type="ORF">DA075_05350</name>
</gene>
<dbReference type="InterPro" id="IPR018895">
    <property type="entry name" value="DUF2474"/>
</dbReference>
<dbReference type="Proteomes" id="UP000244755">
    <property type="component" value="Chromosome 1"/>
</dbReference>
<dbReference type="KEGG" id="mee:DA075_05350"/>
<dbReference type="EMBL" id="CP028843">
    <property type="protein sequence ID" value="AWB20434.1"/>
    <property type="molecule type" value="Genomic_DNA"/>
</dbReference>
<evidence type="ECO:0000313" key="2">
    <source>
        <dbReference type="EMBL" id="AWB20434.1"/>
    </source>
</evidence>